<evidence type="ECO:0000313" key="1">
    <source>
        <dbReference type="EMBL" id="GAA0718260.1"/>
    </source>
</evidence>
<organism evidence="1 2">
    <name type="scientific">Aquimarina litoralis</name>
    <dbReference type="NCBI Taxonomy" id="584605"/>
    <lineage>
        <taxon>Bacteria</taxon>
        <taxon>Pseudomonadati</taxon>
        <taxon>Bacteroidota</taxon>
        <taxon>Flavobacteriia</taxon>
        <taxon>Flavobacteriales</taxon>
        <taxon>Flavobacteriaceae</taxon>
        <taxon>Aquimarina</taxon>
    </lineage>
</organism>
<dbReference type="InterPro" id="IPR046500">
    <property type="entry name" value="DUF6678"/>
</dbReference>
<gene>
    <name evidence="1" type="ORF">GCM10009430_16150</name>
</gene>
<reference evidence="2" key="1">
    <citation type="journal article" date="2019" name="Int. J. Syst. Evol. Microbiol.">
        <title>The Global Catalogue of Microorganisms (GCM) 10K type strain sequencing project: providing services to taxonomists for standard genome sequencing and annotation.</title>
        <authorList>
            <consortium name="The Broad Institute Genomics Platform"/>
            <consortium name="The Broad Institute Genome Sequencing Center for Infectious Disease"/>
            <person name="Wu L."/>
            <person name="Ma J."/>
        </authorList>
    </citation>
    <scope>NUCLEOTIDE SEQUENCE [LARGE SCALE GENOMIC DNA]</scope>
    <source>
        <strain evidence="2">JCM 15974</strain>
    </source>
</reference>
<keyword evidence="2" id="KW-1185">Reference proteome</keyword>
<sequence length="173" mass="20605">MKMQYMKKEKTHNLYKSVENLNLTLFEKYKYLTENDTNIIKLKEQVARIVASKNLSSVMNDTKWLELQEGISTLPFPPAYNEKLIQWDKAKFTFNDFPSPPKYQGDWSSFWEEGLPIFFTIEWLEIRGTYQIPQGRLVSPKILDETEEIHQLLHKLNIPFEQEKDVFTIFGYK</sequence>
<dbReference type="EMBL" id="BAAAGE010000001">
    <property type="protein sequence ID" value="GAA0718260.1"/>
    <property type="molecule type" value="Genomic_DNA"/>
</dbReference>
<accession>A0ABP3TWR8</accession>
<dbReference type="Proteomes" id="UP001501758">
    <property type="component" value="Unassembled WGS sequence"/>
</dbReference>
<evidence type="ECO:0000313" key="2">
    <source>
        <dbReference type="Proteomes" id="UP001501758"/>
    </source>
</evidence>
<name>A0ABP3TWR8_9FLAO</name>
<proteinExistence type="predicted"/>
<comment type="caution">
    <text evidence="1">The sequence shown here is derived from an EMBL/GenBank/DDBJ whole genome shotgun (WGS) entry which is preliminary data.</text>
</comment>
<protein>
    <submittedName>
        <fullName evidence="1">Uncharacterized protein</fullName>
    </submittedName>
</protein>
<dbReference type="Pfam" id="PF20383">
    <property type="entry name" value="DUF6678"/>
    <property type="match status" value="1"/>
</dbReference>